<keyword evidence="2" id="KW-1185">Reference proteome</keyword>
<name>A0ACC0BDG3_CATRO</name>
<protein>
    <submittedName>
        <fullName evidence="1">Uncharacterized protein</fullName>
    </submittedName>
</protein>
<evidence type="ECO:0000313" key="2">
    <source>
        <dbReference type="Proteomes" id="UP001060085"/>
    </source>
</evidence>
<evidence type="ECO:0000313" key="1">
    <source>
        <dbReference type="EMBL" id="KAI5670671.1"/>
    </source>
</evidence>
<organism evidence="1 2">
    <name type="scientific">Catharanthus roseus</name>
    <name type="common">Madagascar periwinkle</name>
    <name type="synonym">Vinca rosea</name>
    <dbReference type="NCBI Taxonomy" id="4058"/>
    <lineage>
        <taxon>Eukaryota</taxon>
        <taxon>Viridiplantae</taxon>
        <taxon>Streptophyta</taxon>
        <taxon>Embryophyta</taxon>
        <taxon>Tracheophyta</taxon>
        <taxon>Spermatophyta</taxon>
        <taxon>Magnoliopsida</taxon>
        <taxon>eudicotyledons</taxon>
        <taxon>Gunneridae</taxon>
        <taxon>Pentapetalae</taxon>
        <taxon>asterids</taxon>
        <taxon>lamiids</taxon>
        <taxon>Gentianales</taxon>
        <taxon>Apocynaceae</taxon>
        <taxon>Rauvolfioideae</taxon>
        <taxon>Vinceae</taxon>
        <taxon>Catharanthinae</taxon>
        <taxon>Catharanthus</taxon>
    </lineage>
</organism>
<accession>A0ACC0BDG3</accession>
<sequence length="496" mass="56637">MQVQMLLTELAMVEEEIIFLERKVDQLKLNLRQERKQNKEWEMLLFKEVHPTMGQWHWHKKILSSSSSNSKQTDYDGGGQHRKNRILQERRTSLDELVQSSRSSRSYRSHIQMETDIDIEKPNKLSEELIKCLIDIFIQLIQQPSSSSNEKKALPIVPKHRRSSSKTKGFISKSSFTSCTSPLFSWDENRTSNLDPYGILLDSDATVARDIGPYKNFIQITRTSIDTTTLLSESRPAMRRLRVLMYKLSDVDLTYLSYKQKLAFWINMYNACIMHALLQHGFPSAQEKVLAITNEAAINVGGIVLNALAIEHFILRHPLPQPPPETKDKGGNGAGAEKEMLVRHAYGLGYPEPNVTFALCKGTWSSPALRVYTPDEIVNELERAKVEYLEASIGVSSKKSIILPKLMELHMRDFADDMQSMVEWIYSQLPQSGGSLKRLLMECLNQNAGDDQRRRNSSSSSLANMIEIQNCSYEFRYIISIKSETRKGIGRNIISS</sequence>
<dbReference type="Proteomes" id="UP001060085">
    <property type="component" value="Linkage Group LG03"/>
</dbReference>
<comment type="caution">
    <text evidence="1">The sequence shown here is derived from an EMBL/GenBank/DDBJ whole genome shotgun (WGS) entry which is preliminary data.</text>
</comment>
<proteinExistence type="predicted"/>
<reference evidence="2" key="1">
    <citation type="journal article" date="2023" name="Nat. Plants">
        <title>Single-cell RNA sequencing provides a high-resolution roadmap for understanding the multicellular compartmentation of specialized metabolism.</title>
        <authorList>
            <person name="Sun S."/>
            <person name="Shen X."/>
            <person name="Li Y."/>
            <person name="Li Y."/>
            <person name="Wang S."/>
            <person name="Li R."/>
            <person name="Zhang H."/>
            <person name="Shen G."/>
            <person name="Guo B."/>
            <person name="Wei J."/>
            <person name="Xu J."/>
            <person name="St-Pierre B."/>
            <person name="Chen S."/>
            <person name="Sun C."/>
        </authorList>
    </citation>
    <scope>NUCLEOTIDE SEQUENCE [LARGE SCALE GENOMIC DNA]</scope>
</reference>
<gene>
    <name evidence="1" type="ORF">M9H77_11035</name>
</gene>
<dbReference type="EMBL" id="CM044703">
    <property type="protein sequence ID" value="KAI5670671.1"/>
    <property type="molecule type" value="Genomic_DNA"/>
</dbReference>